<proteinExistence type="predicted"/>
<organism evidence="2 3">
    <name type="scientific">Thelephora terrestris</name>
    <dbReference type="NCBI Taxonomy" id="56493"/>
    <lineage>
        <taxon>Eukaryota</taxon>
        <taxon>Fungi</taxon>
        <taxon>Dikarya</taxon>
        <taxon>Basidiomycota</taxon>
        <taxon>Agaricomycotina</taxon>
        <taxon>Agaricomycetes</taxon>
        <taxon>Thelephorales</taxon>
        <taxon>Thelephoraceae</taxon>
        <taxon>Thelephora</taxon>
    </lineage>
</organism>
<feature type="transmembrane region" description="Helical" evidence="1">
    <location>
        <begin position="79"/>
        <end position="99"/>
    </location>
</feature>
<dbReference type="AlphaFoldDB" id="A0A9P6LCG5"/>
<comment type="caution">
    <text evidence="2">The sequence shown here is derived from an EMBL/GenBank/DDBJ whole genome shotgun (WGS) entry which is preliminary data.</text>
</comment>
<accession>A0A9P6LCG5</accession>
<gene>
    <name evidence="2" type="ORF">BJ322DRAFT_124692</name>
</gene>
<keyword evidence="1" id="KW-0812">Transmembrane</keyword>
<evidence type="ECO:0000313" key="2">
    <source>
        <dbReference type="EMBL" id="KAF9793380.1"/>
    </source>
</evidence>
<dbReference type="EMBL" id="WIUZ02000001">
    <property type="protein sequence ID" value="KAF9793380.1"/>
    <property type="molecule type" value="Genomic_DNA"/>
</dbReference>
<protein>
    <submittedName>
        <fullName evidence="2">Uncharacterized protein</fullName>
    </submittedName>
</protein>
<keyword evidence="1" id="KW-0472">Membrane</keyword>
<evidence type="ECO:0000256" key="1">
    <source>
        <dbReference type="SAM" id="Phobius"/>
    </source>
</evidence>
<reference evidence="2" key="1">
    <citation type="journal article" date="2020" name="Nat. Commun.">
        <title>Large-scale genome sequencing of mycorrhizal fungi provides insights into the early evolution of symbiotic traits.</title>
        <authorList>
            <person name="Miyauchi S."/>
            <person name="Kiss E."/>
            <person name="Kuo A."/>
            <person name="Drula E."/>
            <person name="Kohler A."/>
            <person name="Sanchez-Garcia M."/>
            <person name="Morin E."/>
            <person name="Andreopoulos B."/>
            <person name="Barry K.W."/>
            <person name="Bonito G."/>
            <person name="Buee M."/>
            <person name="Carver A."/>
            <person name="Chen C."/>
            <person name="Cichocki N."/>
            <person name="Clum A."/>
            <person name="Culley D."/>
            <person name="Crous P.W."/>
            <person name="Fauchery L."/>
            <person name="Girlanda M."/>
            <person name="Hayes R.D."/>
            <person name="Keri Z."/>
            <person name="LaButti K."/>
            <person name="Lipzen A."/>
            <person name="Lombard V."/>
            <person name="Magnuson J."/>
            <person name="Maillard F."/>
            <person name="Murat C."/>
            <person name="Nolan M."/>
            <person name="Ohm R.A."/>
            <person name="Pangilinan J."/>
            <person name="Pereira M.F."/>
            <person name="Perotto S."/>
            <person name="Peter M."/>
            <person name="Pfister S."/>
            <person name="Riley R."/>
            <person name="Sitrit Y."/>
            <person name="Stielow J.B."/>
            <person name="Szollosi G."/>
            <person name="Zifcakova L."/>
            <person name="Stursova M."/>
            <person name="Spatafora J.W."/>
            <person name="Tedersoo L."/>
            <person name="Vaario L.M."/>
            <person name="Yamada A."/>
            <person name="Yan M."/>
            <person name="Wang P."/>
            <person name="Xu J."/>
            <person name="Bruns T."/>
            <person name="Baldrian P."/>
            <person name="Vilgalys R."/>
            <person name="Dunand C."/>
            <person name="Henrissat B."/>
            <person name="Grigoriev I.V."/>
            <person name="Hibbett D."/>
            <person name="Nagy L.G."/>
            <person name="Martin F.M."/>
        </authorList>
    </citation>
    <scope>NUCLEOTIDE SEQUENCE</scope>
    <source>
        <strain evidence="2">UH-Tt-Lm1</strain>
    </source>
</reference>
<reference evidence="2" key="2">
    <citation type="submission" date="2020-11" db="EMBL/GenBank/DDBJ databases">
        <authorList>
            <consortium name="DOE Joint Genome Institute"/>
            <person name="Kuo A."/>
            <person name="Miyauchi S."/>
            <person name="Kiss E."/>
            <person name="Drula E."/>
            <person name="Kohler A."/>
            <person name="Sanchez-Garcia M."/>
            <person name="Andreopoulos B."/>
            <person name="Barry K.W."/>
            <person name="Bonito G."/>
            <person name="Buee M."/>
            <person name="Carver A."/>
            <person name="Chen C."/>
            <person name="Cichocki N."/>
            <person name="Clum A."/>
            <person name="Culley D."/>
            <person name="Crous P.W."/>
            <person name="Fauchery L."/>
            <person name="Girlanda M."/>
            <person name="Hayes R."/>
            <person name="Keri Z."/>
            <person name="Labutti K."/>
            <person name="Lipzen A."/>
            <person name="Lombard V."/>
            <person name="Magnuson J."/>
            <person name="Maillard F."/>
            <person name="Morin E."/>
            <person name="Murat C."/>
            <person name="Nolan M."/>
            <person name="Ohm R."/>
            <person name="Pangilinan J."/>
            <person name="Pereira M."/>
            <person name="Perotto S."/>
            <person name="Peter M."/>
            <person name="Riley R."/>
            <person name="Sitrit Y."/>
            <person name="Stielow B."/>
            <person name="Szollosi G."/>
            <person name="Zifcakova L."/>
            <person name="Stursova M."/>
            <person name="Spatafora J.W."/>
            <person name="Tedersoo L."/>
            <person name="Vaario L.-M."/>
            <person name="Yamada A."/>
            <person name="Yan M."/>
            <person name="Wang P."/>
            <person name="Xu J."/>
            <person name="Bruns T."/>
            <person name="Baldrian P."/>
            <person name="Vilgalys R."/>
            <person name="Henrissat B."/>
            <person name="Grigoriev I.V."/>
            <person name="Hibbett D."/>
            <person name="Nagy L.G."/>
            <person name="Martin F.M."/>
        </authorList>
    </citation>
    <scope>NUCLEOTIDE SEQUENCE</scope>
    <source>
        <strain evidence="2">UH-Tt-Lm1</strain>
    </source>
</reference>
<keyword evidence="1" id="KW-1133">Transmembrane helix</keyword>
<dbReference type="Proteomes" id="UP000736335">
    <property type="component" value="Unassembled WGS sequence"/>
</dbReference>
<name>A0A9P6LCG5_9AGAM</name>
<evidence type="ECO:0000313" key="3">
    <source>
        <dbReference type="Proteomes" id="UP000736335"/>
    </source>
</evidence>
<sequence length="173" mass="19722">MMMGPFPMGTSWVRWGPTTKPPARLTLRLRLLSRRFRYDRIQRILDNPTDNPGRGRVSLVRISIPARISHRKSTTTRSLSVPFAFACMYSILFVSYILLLKYNFLCSNAKVKLTSYHGCSLSGSVYILLFAPGTSREICGTSVDPRTNHTHWNTSRGSWTTEPHSLVVTLRWS</sequence>
<keyword evidence="3" id="KW-1185">Reference proteome</keyword>